<feature type="region of interest" description="Disordered" evidence="1">
    <location>
        <begin position="119"/>
        <end position="158"/>
    </location>
</feature>
<gene>
    <name evidence="2" type="ORF">KY290_005142</name>
</gene>
<protein>
    <submittedName>
        <fullName evidence="2">Uncharacterized protein</fullName>
    </submittedName>
</protein>
<feature type="region of interest" description="Disordered" evidence="1">
    <location>
        <begin position="1"/>
        <end position="22"/>
    </location>
</feature>
<keyword evidence="3" id="KW-1185">Reference proteome</keyword>
<evidence type="ECO:0000313" key="2">
    <source>
        <dbReference type="EMBL" id="KAH0778715.1"/>
    </source>
</evidence>
<sequence length="158" mass="17906">MDPDRSWMYNRNNPGRAGMNPEFAEGDRYIRISQEYRSTLPLENQDRPFTQEENENLWKQSASEPIRGSVYGYPEKAYQKKKSWYCGSSSSSFDGGDRETIFAMESTIAYLNAELARNILPPCPSNSAGSDQEGDENDKSDKESENGMSDKESEGDDE</sequence>
<organism evidence="2 3">
    <name type="scientific">Solanum tuberosum</name>
    <name type="common">Potato</name>
    <dbReference type="NCBI Taxonomy" id="4113"/>
    <lineage>
        <taxon>Eukaryota</taxon>
        <taxon>Viridiplantae</taxon>
        <taxon>Streptophyta</taxon>
        <taxon>Embryophyta</taxon>
        <taxon>Tracheophyta</taxon>
        <taxon>Spermatophyta</taxon>
        <taxon>Magnoliopsida</taxon>
        <taxon>eudicotyledons</taxon>
        <taxon>Gunneridae</taxon>
        <taxon>Pentapetalae</taxon>
        <taxon>asterids</taxon>
        <taxon>lamiids</taxon>
        <taxon>Solanales</taxon>
        <taxon>Solanaceae</taxon>
        <taxon>Solanoideae</taxon>
        <taxon>Solaneae</taxon>
        <taxon>Solanum</taxon>
    </lineage>
</organism>
<accession>A0ABQ7WDQ7</accession>
<feature type="compositionally biased region" description="Basic and acidic residues" evidence="1">
    <location>
        <begin position="137"/>
        <end position="152"/>
    </location>
</feature>
<dbReference type="Proteomes" id="UP000826656">
    <property type="component" value="Unassembled WGS sequence"/>
</dbReference>
<dbReference type="EMBL" id="JAIVGD010000002">
    <property type="protein sequence ID" value="KAH0778715.1"/>
    <property type="molecule type" value="Genomic_DNA"/>
</dbReference>
<proteinExistence type="predicted"/>
<reference evidence="2 3" key="1">
    <citation type="journal article" date="2021" name="bioRxiv">
        <title>Chromosome-scale and haplotype-resolved genome assembly of a tetraploid potato cultivar.</title>
        <authorList>
            <person name="Sun H."/>
            <person name="Jiao W.-B."/>
            <person name="Krause K."/>
            <person name="Campoy J.A."/>
            <person name="Goel M."/>
            <person name="Folz-Donahue K."/>
            <person name="Kukat C."/>
            <person name="Huettel B."/>
            <person name="Schneeberger K."/>
        </authorList>
    </citation>
    <scope>NUCLEOTIDE SEQUENCE [LARGE SCALE GENOMIC DNA]</scope>
    <source>
        <strain evidence="2">SolTubOtavaFocal</strain>
        <tissue evidence="2">Leaves</tissue>
    </source>
</reference>
<feature type="region of interest" description="Disordered" evidence="1">
    <location>
        <begin position="41"/>
        <end position="63"/>
    </location>
</feature>
<name>A0ABQ7WDQ7_SOLTU</name>
<comment type="caution">
    <text evidence="2">The sequence shown here is derived from an EMBL/GenBank/DDBJ whole genome shotgun (WGS) entry which is preliminary data.</text>
</comment>
<evidence type="ECO:0000313" key="3">
    <source>
        <dbReference type="Proteomes" id="UP000826656"/>
    </source>
</evidence>
<evidence type="ECO:0000256" key="1">
    <source>
        <dbReference type="SAM" id="MobiDB-lite"/>
    </source>
</evidence>